<evidence type="ECO:0000256" key="1">
    <source>
        <dbReference type="SAM" id="MobiDB-lite"/>
    </source>
</evidence>
<dbReference type="AlphaFoldDB" id="A0A3D9T2G2"/>
<dbReference type="CDD" id="cd03310">
    <property type="entry name" value="CIMS_like"/>
    <property type="match status" value="1"/>
</dbReference>
<dbReference type="GO" id="GO:0008270">
    <property type="term" value="F:zinc ion binding"/>
    <property type="evidence" value="ECO:0007669"/>
    <property type="project" value="InterPro"/>
</dbReference>
<dbReference type="Pfam" id="PF01717">
    <property type="entry name" value="Meth_synt_2"/>
    <property type="match status" value="1"/>
</dbReference>
<gene>
    <name evidence="3" type="ORF">DFJ69_4452</name>
</gene>
<dbReference type="Gene3D" id="3.20.20.210">
    <property type="match status" value="1"/>
</dbReference>
<protein>
    <submittedName>
        <fullName evidence="3">Cobalamin-independent methionine synthase catalytic subunit</fullName>
    </submittedName>
</protein>
<dbReference type="OrthoDB" id="5242426at2"/>
<dbReference type="SUPFAM" id="SSF51726">
    <property type="entry name" value="UROD/MetE-like"/>
    <property type="match status" value="1"/>
</dbReference>
<accession>A0A3D9T2G2</accession>
<reference evidence="3 4" key="1">
    <citation type="submission" date="2018-08" db="EMBL/GenBank/DDBJ databases">
        <title>Sequencing the genomes of 1000 actinobacteria strains.</title>
        <authorList>
            <person name="Klenk H.-P."/>
        </authorList>
    </citation>
    <scope>NUCLEOTIDE SEQUENCE [LARGE SCALE GENOMIC DNA]</scope>
    <source>
        <strain evidence="3 4">DSM 43927</strain>
    </source>
</reference>
<name>A0A3D9T2G2_9ACTN</name>
<evidence type="ECO:0000313" key="3">
    <source>
        <dbReference type="EMBL" id="REE98954.1"/>
    </source>
</evidence>
<sequence length="337" mass="35238">MAQTEGFPWSPGAATAIGSYPGDDPAEAVRVVLGELPDLPHLPELPARGPGADLAGRTAGLLVELPVELQPSGWRFADRPGRDVRRAHDRLAHDLDALEELAGGHEGPLKIQVCGPWTLAASIELRHGDRALKDRGAVQDLIDSLAEGVARHVAEVARRVPGARILLQLDEPGLPAALAGTVPTASGFSRLPAVDAPIAEEGLRRVIEATDAWPLVHCCAPRVPYGLIRGAGAKGVAVDLSVVPERDDDAIGETIDAGVALFLGVVPGTDTVLPALQATAAPARALWRRLGFPEAGLGEQAVITPSCGLAGASPRYVRAALERCREVARTLHEAPES</sequence>
<dbReference type="InterPro" id="IPR002629">
    <property type="entry name" value="Met_Synth_C/arc"/>
</dbReference>
<feature type="domain" description="Cobalamin-independent methionine synthase MetE C-terminal/archaeal" evidence="2">
    <location>
        <begin position="14"/>
        <end position="329"/>
    </location>
</feature>
<dbReference type="Proteomes" id="UP000256661">
    <property type="component" value="Unassembled WGS sequence"/>
</dbReference>
<keyword evidence="4" id="KW-1185">Reference proteome</keyword>
<dbReference type="RefSeq" id="WP_116026802.1">
    <property type="nucleotide sequence ID" value="NZ_QTTT01000001.1"/>
</dbReference>
<dbReference type="InterPro" id="IPR038071">
    <property type="entry name" value="UROD/MetE-like_sf"/>
</dbReference>
<evidence type="ECO:0000313" key="4">
    <source>
        <dbReference type="Proteomes" id="UP000256661"/>
    </source>
</evidence>
<proteinExistence type="predicted"/>
<evidence type="ECO:0000259" key="2">
    <source>
        <dbReference type="Pfam" id="PF01717"/>
    </source>
</evidence>
<comment type="caution">
    <text evidence="3">The sequence shown here is derived from an EMBL/GenBank/DDBJ whole genome shotgun (WGS) entry which is preliminary data.</text>
</comment>
<dbReference type="GO" id="GO:0003871">
    <property type="term" value="F:5-methyltetrahydropteroyltriglutamate-homocysteine S-methyltransferase activity"/>
    <property type="evidence" value="ECO:0007669"/>
    <property type="project" value="InterPro"/>
</dbReference>
<organism evidence="3 4">
    <name type="scientific">Thermomonospora umbrina</name>
    <dbReference type="NCBI Taxonomy" id="111806"/>
    <lineage>
        <taxon>Bacteria</taxon>
        <taxon>Bacillati</taxon>
        <taxon>Actinomycetota</taxon>
        <taxon>Actinomycetes</taxon>
        <taxon>Streptosporangiales</taxon>
        <taxon>Thermomonosporaceae</taxon>
        <taxon>Thermomonospora</taxon>
    </lineage>
</organism>
<dbReference type="EMBL" id="QTTT01000001">
    <property type="protein sequence ID" value="REE98954.1"/>
    <property type="molecule type" value="Genomic_DNA"/>
</dbReference>
<dbReference type="GO" id="GO:0009086">
    <property type="term" value="P:methionine biosynthetic process"/>
    <property type="evidence" value="ECO:0007669"/>
    <property type="project" value="InterPro"/>
</dbReference>
<feature type="region of interest" description="Disordered" evidence="1">
    <location>
        <begin position="1"/>
        <end position="21"/>
    </location>
</feature>